<dbReference type="OrthoDB" id="9128719at2"/>
<comment type="caution">
    <text evidence="2">The sequence shown here is derived from an EMBL/GenBank/DDBJ whole genome shotgun (WGS) entry which is preliminary data.</text>
</comment>
<feature type="domain" description="HipA-like kinase" evidence="1">
    <location>
        <begin position="45"/>
        <end position="169"/>
    </location>
</feature>
<dbReference type="EMBL" id="SADE01000002">
    <property type="protein sequence ID" value="RVU36222.1"/>
    <property type="molecule type" value="Genomic_DNA"/>
</dbReference>
<sequence>MAEIKLATVLFGATSFNIGNVSDTYRGQVLLEDSSVRQAIIKDLPLIELCNELLTHSLAKLLGLPVPDCYLGLVRDGALTVAKAPELQAGGHLVFVSVDVKVPNVTFQLKETSIDRQKALLLEISKWVGLGWLYAFDSWVANVDRHCGNLLFANPGEVWIIDHGFSFTGPRWKPGDLDPVQTFANRLSEWMTPMLTSGERETRRSEAASFEASLKGFRASGAMANSRVGELLPKDHLEALEAFLEKRVTRITSETSNALGIPELG</sequence>
<dbReference type="RefSeq" id="WP_127765698.1">
    <property type="nucleotide sequence ID" value="NZ_SADE01000002.1"/>
</dbReference>
<evidence type="ECO:0000313" key="3">
    <source>
        <dbReference type="Proteomes" id="UP000287447"/>
    </source>
</evidence>
<dbReference type="Proteomes" id="UP000287447">
    <property type="component" value="Unassembled WGS sequence"/>
</dbReference>
<organism evidence="2 3">
    <name type="scientific">Hwanghaeella grinnelliae</name>
    <dbReference type="NCBI Taxonomy" id="2500179"/>
    <lineage>
        <taxon>Bacteria</taxon>
        <taxon>Pseudomonadati</taxon>
        <taxon>Pseudomonadota</taxon>
        <taxon>Alphaproteobacteria</taxon>
        <taxon>Rhodospirillales</taxon>
        <taxon>Rhodospirillaceae</taxon>
        <taxon>Hwanghaeella</taxon>
    </lineage>
</organism>
<reference evidence="3" key="1">
    <citation type="submission" date="2019-01" db="EMBL/GenBank/DDBJ databases">
        <title>Gri0909 isolated from a small marine red alga.</title>
        <authorList>
            <person name="Kim J."/>
            <person name="Jeong S.E."/>
            <person name="Jeon C.O."/>
        </authorList>
    </citation>
    <scope>NUCLEOTIDE SEQUENCE [LARGE SCALE GENOMIC DNA]</scope>
    <source>
        <strain evidence="3">Gri0909</strain>
    </source>
</reference>
<protein>
    <recommendedName>
        <fullName evidence="1">HipA-like kinase domain-containing protein</fullName>
    </recommendedName>
</protein>
<dbReference type="AlphaFoldDB" id="A0A3S2Z8L3"/>
<accession>A0A3S2Z8L3</accession>
<name>A0A3S2Z8L3_9PROT</name>
<dbReference type="Pfam" id="PF20613">
    <property type="entry name" value="HipA_2"/>
    <property type="match status" value="1"/>
</dbReference>
<evidence type="ECO:0000259" key="1">
    <source>
        <dbReference type="Pfam" id="PF20613"/>
    </source>
</evidence>
<keyword evidence="3" id="KW-1185">Reference proteome</keyword>
<gene>
    <name evidence="2" type="ORF">EOI86_13450</name>
</gene>
<proteinExistence type="predicted"/>
<dbReference type="InterPro" id="IPR046748">
    <property type="entry name" value="HipA_2"/>
</dbReference>
<evidence type="ECO:0000313" key="2">
    <source>
        <dbReference type="EMBL" id="RVU36222.1"/>
    </source>
</evidence>